<keyword evidence="5 7" id="KW-0720">Serine protease</keyword>
<dbReference type="InterPro" id="IPR034197">
    <property type="entry name" value="Peptidases_S8_3"/>
</dbReference>
<dbReference type="Gene3D" id="3.40.50.200">
    <property type="entry name" value="Peptidase S8/S53 domain"/>
    <property type="match status" value="1"/>
</dbReference>
<comment type="caution">
    <text evidence="13">The sequence shown here is derived from an EMBL/GenBank/DDBJ whole genome shotgun (WGS) entry which is preliminary data.</text>
</comment>
<evidence type="ECO:0000256" key="9">
    <source>
        <dbReference type="SAM" id="SignalP"/>
    </source>
</evidence>
<feature type="active site" description="Charge relay system" evidence="6 7">
    <location>
        <position position="552"/>
    </location>
</feature>
<evidence type="ECO:0000256" key="6">
    <source>
        <dbReference type="PIRSR" id="PIRSR615500-1"/>
    </source>
</evidence>
<dbReference type="Gene3D" id="2.60.40.2310">
    <property type="match status" value="1"/>
</dbReference>
<dbReference type="Pfam" id="PF05922">
    <property type="entry name" value="Inhibitor_I9"/>
    <property type="match status" value="1"/>
</dbReference>
<evidence type="ECO:0000256" key="5">
    <source>
        <dbReference type="ARBA" id="ARBA00022825"/>
    </source>
</evidence>
<dbReference type="InterPro" id="IPR000209">
    <property type="entry name" value="Peptidase_S8/S53_dom"/>
</dbReference>
<feature type="domain" description="Subtilisin-like protease fibronectin type-III" evidence="12">
    <location>
        <begin position="675"/>
        <end position="773"/>
    </location>
</feature>
<evidence type="ECO:0000256" key="1">
    <source>
        <dbReference type="ARBA" id="ARBA00011073"/>
    </source>
</evidence>
<dbReference type="InterPro" id="IPR015500">
    <property type="entry name" value="Peptidase_S8_subtilisin-rel"/>
</dbReference>
<dbReference type="InterPro" id="IPR010259">
    <property type="entry name" value="S8pro/Inhibitor_I9"/>
</dbReference>
<reference evidence="13 14" key="1">
    <citation type="submission" date="2019-11" db="EMBL/GenBank/DDBJ databases">
        <title>Whole genome sequence of Oryza granulata.</title>
        <authorList>
            <person name="Li W."/>
        </authorList>
    </citation>
    <scope>NUCLEOTIDE SEQUENCE [LARGE SCALE GENOMIC DNA]</scope>
    <source>
        <strain evidence="14">cv. Menghai</strain>
        <tissue evidence="13">Leaf</tissue>
    </source>
</reference>
<feature type="region of interest" description="Disordered" evidence="8">
    <location>
        <begin position="205"/>
        <end position="232"/>
    </location>
</feature>
<evidence type="ECO:0000259" key="11">
    <source>
        <dbReference type="Pfam" id="PF05922"/>
    </source>
</evidence>
<dbReference type="SUPFAM" id="SSF52743">
    <property type="entry name" value="Subtilisin-like"/>
    <property type="match status" value="1"/>
</dbReference>
<evidence type="ECO:0000256" key="2">
    <source>
        <dbReference type="ARBA" id="ARBA00022670"/>
    </source>
</evidence>
<dbReference type="PRINTS" id="PR00723">
    <property type="entry name" value="SUBTILISIN"/>
</dbReference>
<keyword evidence="4 7" id="KW-0378">Hydrolase</keyword>
<feature type="active site" description="Charge relay system" evidence="6 7">
    <location>
        <position position="231"/>
    </location>
</feature>
<dbReference type="GO" id="GO:0004252">
    <property type="term" value="F:serine-type endopeptidase activity"/>
    <property type="evidence" value="ECO:0007669"/>
    <property type="project" value="UniProtKB-UniRule"/>
</dbReference>
<evidence type="ECO:0000256" key="4">
    <source>
        <dbReference type="ARBA" id="ARBA00022801"/>
    </source>
</evidence>
<dbReference type="InterPro" id="IPR041469">
    <property type="entry name" value="Subtilisin-like_FN3"/>
</dbReference>
<dbReference type="PROSITE" id="PS51892">
    <property type="entry name" value="SUBTILASE"/>
    <property type="match status" value="1"/>
</dbReference>
<keyword evidence="14" id="KW-1185">Reference proteome</keyword>
<keyword evidence="3 9" id="KW-0732">Signal</keyword>
<dbReference type="Gene3D" id="3.30.70.80">
    <property type="entry name" value="Peptidase S8 propeptide/proteinase inhibitor I9"/>
    <property type="match status" value="1"/>
</dbReference>
<dbReference type="PROSITE" id="PS00138">
    <property type="entry name" value="SUBTILASE_SER"/>
    <property type="match status" value="1"/>
</dbReference>
<feature type="domain" description="Inhibitor I9" evidence="11">
    <location>
        <begin position="43"/>
        <end position="127"/>
    </location>
</feature>
<dbReference type="InterPro" id="IPR045051">
    <property type="entry name" value="SBT"/>
</dbReference>
<dbReference type="Pfam" id="PF00082">
    <property type="entry name" value="Peptidase_S8"/>
    <property type="match status" value="1"/>
</dbReference>
<dbReference type="InterPro" id="IPR022398">
    <property type="entry name" value="Peptidase_S8_His-AS"/>
</dbReference>
<dbReference type="PROSITE" id="PS00137">
    <property type="entry name" value="SUBTILASE_HIS"/>
    <property type="match status" value="1"/>
</dbReference>
<evidence type="ECO:0000256" key="3">
    <source>
        <dbReference type="ARBA" id="ARBA00022729"/>
    </source>
</evidence>
<dbReference type="EMBL" id="SPHZ02000008">
    <property type="protein sequence ID" value="KAF0902544.1"/>
    <property type="molecule type" value="Genomic_DNA"/>
</dbReference>
<dbReference type="GO" id="GO:0006508">
    <property type="term" value="P:proteolysis"/>
    <property type="evidence" value="ECO:0007669"/>
    <property type="project" value="UniProtKB-KW"/>
</dbReference>
<dbReference type="InterPro" id="IPR036852">
    <property type="entry name" value="Peptidase_S8/S53_dom_sf"/>
</dbReference>
<evidence type="ECO:0000256" key="8">
    <source>
        <dbReference type="SAM" id="MobiDB-lite"/>
    </source>
</evidence>
<protein>
    <recommendedName>
        <fullName evidence="15">Subtilisin-like protease</fullName>
    </recommendedName>
</protein>
<evidence type="ECO:0000313" key="14">
    <source>
        <dbReference type="Proteomes" id="UP000479710"/>
    </source>
</evidence>
<dbReference type="InterPro" id="IPR023828">
    <property type="entry name" value="Peptidase_S8_Ser-AS"/>
</dbReference>
<evidence type="ECO:0000313" key="13">
    <source>
        <dbReference type="EMBL" id="KAF0902544.1"/>
    </source>
</evidence>
<evidence type="ECO:0008006" key="15">
    <source>
        <dbReference type="Google" id="ProtNLM"/>
    </source>
</evidence>
<dbReference type="PANTHER" id="PTHR10795">
    <property type="entry name" value="PROPROTEIN CONVERTASE SUBTILISIN/KEXIN"/>
    <property type="match status" value="1"/>
</dbReference>
<gene>
    <name evidence="13" type="ORF">E2562_018046</name>
</gene>
<keyword evidence="2 7" id="KW-0645">Protease</keyword>
<dbReference type="InterPro" id="IPR037045">
    <property type="entry name" value="S8pro/Inhibitor_I9_sf"/>
</dbReference>
<proteinExistence type="inferred from homology"/>
<dbReference type="Proteomes" id="UP000479710">
    <property type="component" value="Unassembled WGS sequence"/>
</dbReference>
<feature type="active site" description="Charge relay system" evidence="6 7">
    <location>
        <position position="160"/>
    </location>
</feature>
<evidence type="ECO:0000256" key="7">
    <source>
        <dbReference type="PROSITE-ProRule" id="PRU01240"/>
    </source>
</evidence>
<accession>A0A6G1CRR1</accession>
<sequence length="778" mass="83050">MASTTSKPLQYLALFLLLAQLTHSAFIPKLKNRTEHKPQLSNTYIVHANHLLKPFRFATLEHWYISMVATHSPRATNGTAAAAAGRILYTYDTVMHGFAVRLTADQAQRMSRSPGVTAVHEARMYYLLTTRSPGFIGLSPEYGLWDDTDFGDGVIIGVIDTGIWPESRSFNDSGLAPVRRSWKGGCLGLDASLCNNKLVGAKDFTAGDADEEGRKRNGGPSSSSPRDEIGHGTHVASTAAGSVVHDAGLFMFARGTARGVAPKARIAMYKACAGHGCSGAAITAAIDAAVKDGVDIISISIGGYPAPFDTDPLAIATFGAQREGVFVALAGGNSGPEPYSVTNVAPWMTTVGAGAVDRLFPANLTLGNGELLIGQSLYTTMATRTSMAPLVLLSFCDGNTLLPDTVMGKVVVCLDFAGVYEGMLLQNAGGAGLVTVKGDEWHGDGVVANAFTLPALTLSYSKADNLRNYMESVANPVASFSFACETVTGENRAPTAVGFSSRGPSLIVPELLKPDVLAPGLNILAAWPGDVPVSMVDLDTRRSEYNIISGTSMACPHAAGVAALIKKRHGDWTPAMIRSAMMTTAATLDNTGRDITDQGVQLRVANATFTSATPLATGAGHVRPQLAMDPGLVYNAGAKDYVDFLCSLNYTIEQLRLFVPDTAGCTRTLAGGPANLNYPSFVVAFNGSTHVRTLMRTVTKVYEKPETYSVTVSAPAGVKVTVTPATLEFKEKNEKKSYTVEFRSVKRRPTNQSWDFGHISWENREHQVRSPVVFKWKY</sequence>
<dbReference type="AlphaFoldDB" id="A0A6G1CRR1"/>
<dbReference type="OrthoDB" id="206201at2759"/>
<feature type="domain" description="Peptidase S8/S53" evidence="10">
    <location>
        <begin position="151"/>
        <end position="590"/>
    </location>
</feature>
<feature type="chain" id="PRO_5026153134" description="Subtilisin-like protease" evidence="9">
    <location>
        <begin position="25"/>
        <end position="778"/>
    </location>
</feature>
<evidence type="ECO:0000259" key="10">
    <source>
        <dbReference type="Pfam" id="PF00082"/>
    </source>
</evidence>
<dbReference type="FunFam" id="3.40.50.200:FF:000006">
    <property type="entry name" value="Subtilisin-like protease SBT1.5"/>
    <property type="match status" value="1"/>
</dbReference>
<dbReference type="CDD" id="cd02120">
    <property type="entry name" value="PA_subtilisin_like"/>
    <property type="match status" value="1"/>
</dbReference>
<dbReference type="Gene3D" id="3.50.30.30">
    <property type="match status" value="1"/>
</dbReference>
<dbReference type="CDD" id="cd04852">
    <property type="entry name" value="Peptidases_S8_3"/>
    <property type="match status" value="1"/>
</dbReference>
<dbReference type="Pfam" id="PF17766">
    <property type="entry name" value="fn3_6"/>
    <property type="match status" value="1"/>
</dbReference>
<feature type="signal peptide" evidence="9">
    <location>
        <begin position="1"/>
        <end position="24"/>
    </location>
</feature>
<comment type="similarity">
    <text evidence="1 7">Belongs to the peptidase S8 family.</text>
</comment>
<organism evidence="13 14">
    <name type="scientific">Oryza meyeriana var. granulata</name>
    <dbReference type="NCBI Taxonomy" id="110450"/>
    <lineage>
        <taxon>Eukaryota</taxon>
        <taxon>Viridiplantae</taxon>
        <taxon>Streptophyta</taxon>
        <taxon>Embryophyta</taxon>
        <taxon>Tracheophyta</taxon>
        <taxon>Spermatophyta</taxon>
        <taxon>Magnoliopsida</taxon>
        <taxon>Liliopsida</taxon>
        <taxon>Poales</taxon>
        <taxon>Poaceae</taxon>
        <taxon>BOP clade</taxon>
        <taxon>Oryzoideae</taxon>
        <taxon>Oryzeae</taxon>
        <taxon>Oryzinae</taxon>
        <taxon>Oryza</taxon>
        <taxon>Oryza meyeriana</taxon>
    </lineage>
</organism>
<evidence type="ECO:0000259" key="12">
    <source>
        <dbReference type="Pfam" id="PF17766"/>
    </source>
</evidence>
<name>A0A6G1CRR1_9ORYZ</name>